<reference evidence="2" key="1">
    <citation type="submission" date="2016-05" db="EMBL/GenBank/DDBJ databases">
        <authorList>
            <person name="Lavstsen T."/>
            <person name="Jespersen J.S."/>
        </authorList>
    </citation>
    <scope>NUCLEOTIDE SEQUENCE</scope>
    <source>
        <tissue evidence="2">Brain</tissue>
    </source>
</reference>
<sequence>ISFSSLLIHKQSQHVPTETRAMPPRSAVGSTFSIIQFEDKTLGAEQQDASVHAGFHQRESMVEDFQSSDEYDCASPDDISLPPLAETAESNMFQSDIEESFSSHSIHVSQCLTQAEPFKTGQAAFDSHQKESSQTGDCLTPSVSLHSSMRYIGGDESTSSPGLFLLPVDSRSSSVESVSSSGDLKLPSGHSIQSLVDSAQPPPADSPQPPAADSPQQPPADSPQPPAADSPQQ</sequence>
<dbReference type="AlphaFoldDB" id="A0A1A7WGQ1"/>
<protein>
    <submittedName>
        <fullName evidence="2">Si:dkeyp-67d2.5</fullName>
    </submittedName>
</protein>
<feature type="compositionally biased region" description="Low complexity" evidence="1">
    <location>
        <begin position="170"/>
        <end position="181"/>
    </location>
</feature>
<feature type="compositionally biased region" description="Polar residues" evidence="1">
    <location>
        <begin position="132"/>
        <end position="141"/>
    </location>
</feature>
<name>A0A1A7WGQ1_9TELE</name>
<feature type="compositionally biased region" description="Pro residues" evidence="1">
    <location>
        <begin position="200"/>
        <end position="233"/>
    </location>
</feature>
<dbReference type="EMBL" id="HADW01003510">
    <property type="protein sequence ID" value="SBP04910.1"/>
    <property type="molecule type" value="Transcribed_RNA"/>
</dbReference>
<feature type="non-terminal residue" evidence="2">
    <location>
        <position position="1"/>
    </location>
</feature>
<reference evidence="2" key="2">
    <citation type="submission" date="2016-06" db="EMBL/GenBank/DDBJ databases">
        <title>The genome of a short-lived fish provides insights into sex chromosome evolution and the genetic control of aging.</title>
        <authorList>
            <person name="Reichwald K."/>
            <person name="Felder M."/>
            <person name="Petzold A."/>
            <person name="Koch P."/>
            <person name="Groth M."/>
            <person name="Platzer M."/>
        </authorList>
    </citation>
    <scope>NUCLEOTIDE SEQUENCE</scope>
    <source>
        <tissue evidence="2">Brain</tissue>
    </source>
</reference>
<feature type="region of interest" description="Disordered" evidence="1">
    <location>
        <begin position="122"/>
        <end position="141"/>
    </location>
</feature>
<gene>
    <name evidence="2" type="primary">SI:DKEYP-67D2.5</name>
</gene>
<proteinExistence type="predicted"/>
<feature type="non-terminal residue" evidence="2">
    <location>
        <position position="233"/>
    </location>
</feature>
<evidence type="ECO:0000313" key="2">
    <source>
        <dbReference type="EMBL" id="SBP04910.1"/>
    </source>
</evidence>
<organism evidence="2">
    <name type="scientific">Iconisemion striatum</name>
    <dbReference type="NCBI Taxonomy" id="60296"/>
    <lineage>
        <taxon>Eukaryota</taxon>
        <taxon>Metazoa</taxon>
        <taxon>Chordata</taxon>
        <taxon>Craniata</taxon>
        <taxon>Vertebrata</taxon>
        <taxon>Euteleostomi</taxon>
        <taxon>Actinopterygii</taxon>
        <taxon>Neopterygii</taxon>
        <taxon>Teleostei</taxon>
        <taxon>Neoteleostei</taxon>
        <taxon>Acanthomorphata</taxon>
        <taxon>Ovalentaria</taxon>
        <taxon>Atherinomorphae</taxon>
        <taxon>Cyprinodontiformes</taxon>
        <taxon>Nothobranchiidae</taxon>
        <taxon>Iconisemion</taxon>
    </lineage>
</organism>
<feature type="region of interest" description="Disordered" evidence="1">
    <location>
        <begin position="170"/>
        <end position="233"/>
    </location>
</feature>
<evidence type="ECO:0000256" key="1">
    <source>
        <dbReference type="SAM" id="MobiDB-lite"/>
    </source>
</evidence>
<accession>A0A1A7WGQ1</accession>